<dbReference type="Proteomes" id="UP000325723">
    <property type="component" value="Unassembled WGS sequence"/>
</dbReference>
<proteinExistence type="predicted"/>
<dbReference type="InterPro" id="IPR001867">
    <property type="entry name" value="OmpR/PhoB-type_DNA-bd"/>
</dbReference>
<feature type="DNA-binding region" description="OmpR/PhoB-type" evidence="2">
    <location>
        <begin position="40"/>
        <end position="140"/>
    </location>
</feature>
<comment type="caution">
    <text evidence="4">The sequence shown here is derived from an EMBL/GenBank/DDBJ whole genome shotgun (WGS) entry which is preliminary data.</text>
</comment>
<sequence>MPKDLAPAPLNPSNEDFIALGHTIDEIAAWIDQRGSTCASDRFNMPKLKTWVFNKPQRLLSNNLTTINLTRTECVVLDLLTSSEERVISNGRILMKLNKDPHNYKGLPMCLSRLQAKFKKFTKGDNLLRSVRGRGYCLIQTINTV</sequence>
<dbReference type="GO" id="GO:0003677">
    <property type="term" value="F:DNA binding"/>
    <property type="evidence" value="ECO:0007669"/>
    <property type="project" value="UniProtKB-UniRule"/>
</dbReference>
<dbReference type="GO" id="GO:0000160">
    <property type="term" value="P:phosphorelay signal transduction system"/>
    <property type="evidence" value="ECO:0007669"/>
    <property type="project" value="InterPro"/>
</dbReference>
<name>A0A8H2NUM4_PSEFL</name>
<dbReference type="InterPro" id="IPR036388">
    <property type="entry name" value="WH-like_DNA-bd_sf"/>
</dbReference>
<evidence type="ECO:0000256" key="2">
    <source>
        <dbReference type="PROSITE-ProRule" id="PRU01091"/>
    </source>
</evidence>
<evidence type="ECO:0000256" key="1">
    <source>
        <dbReference type="ARBA" id="ARBA00023125"/>
    </source>
</evidence>
<dbReference type="PROSITE" id="PS51755">
    <property type="entry name" value="OMPR_PHOB"/>
    <property type="match status" value="1"/>
</dbReference>
<keyword evidence="1 2" id="KW-0238">DNA-binding</keyword>
<feature type="domain" description="OmpR/PhoB-type" evidence="3">
    <location>
        <begin position="40"/>
        <end position="140"/>
    </location>
</feature>
<evidence type="ECO:0000259" key="3">
    <source>
        <dbReference type="PROSITE" id="PS51755"/>
    </source>
</evidence>
<evidence type="ECO:0000313" key="5">
    <source>
        <dbReference type="Proteomes" id="UP000325723"/>
    </source>
</evidence>
<dbReference type="InterPro" id="IPR016032">
    <property type="entry name" value="Sig_transdc_resp-reg_C-effctor"/>
</dbReference>
<reference evidence="4 5" key="1">
    <citation type="submission" date="2019-09" db="EMBL/GenBank/DDBJ databases">
        <authorList>
            <person name="Chandra G."/>
            <person name="Truman W A."/>
        </authorList>
    </citation>
    <scope>NUCLEOTIDE SEQUENCE [LARGE SCALE GENOMIC DNA]</scope>
    <source>
        <strain evidence="4">PS900</strain>
    </source>
</reference>
<dbReference type="EMBL" id="CABVIE010000012">
    <property type="protein sequence ID" value="VVP23736.1"/>
    <property type="molecule type" value="Genomic_DNA"/>
</dbReference>
<dbReference type="Pfam" id="PF00486">
    <property type="entry name" value="Trans_reg_C"/>
    <property type="match status" value="1"/>
</dbReference>
<protein>
    <recommendedName>
        <fullName evidence="3">OmpR/PhoB-type domain-containing protein</fullName>
    </recommendedName>
</protein>
<organism evidence="4 5">
    <name type="scientific">Pseudomonas fluorescens</name>
    <dbReference type="NCBI Taxonomy" id="294"/>
    <lineage>
        <taxon>Bacteria</taxon>
        <taxon>Pseudomonadati</taxon>
        <taxon>Pseudomonadota</taxon>
        <taxon>Gammaproteobacteria</taxon>
        <taxon>Pseudomonadales</taxon>
        <taxon>Pseudomonadaceae</taxon>
        <taxon>Pseudomonas</taxon>
    </lineage>
</organism>
<gene>
    <name evidence="4" type="ORF">PS900_03991</name>
</gene>
<dbReference type="RefSeq" id="WP_191624954.1">
    <property type="nucleotide sequence ID" value="NZ_CABVHR010000040.1"/>
</dbReference>
<evidence type="ECO:0000313" key="4">
    <source>
        <dbReference type="EMBL" id="VVP23736.1"/>
    </source>
</evidence>
<dbReference type="GO" id="GO:0006355">
    <property type="term" value="P:regulation of DNA-templated transcription"/>
    <property type="evidence" value="ECO:0007669"/>
    <property type="project" value="InterPro"/>
</dbReference>
<dbReference type="Gene3D" id="1.10.10.10">
    <property type="entry name" value="Winged helix-like DNA-binding domain superfamily/Winged helix DNA-binding domain"/>
    <property type="match status" value="1"/>
</dbReference>
<accession>A0A8H2NUM4</accession>
<dbReference type="SUPFAM" id="SSF46894">
    <property type="entry name" value="C-terminal effector domain of the bipartite response regulators"/>
    <property type="match status" value="1"/>
</dbReference>
<dbReference type="AlphaFoldDB" id="A0A8H2NUM4"/>